<keyword evidence="3" id="KW-0408">Iron</keyword>
<dbReference type="GO" id="GO:0051536">
    <property type="term" value="F:iron-sulfur cluster binding"/>
    <property type="evidence" value="ECO:0007669"/>
    <property type="project" value="UniProtKB-KW"/>
</dbReference>
<dbReference type="InterPro" id="IPR013785">
    <property type="entry name" value="Aldolase_TIM"/>
</dbReference>
<dbReference type="SUPFAM" id="SSF102114">
    <property type="entry name" value="Radical SAM enzymes"/>
    <property type="match status" value="1"/>
</dbReference>
<dbReference type="GO" id="GO:0003824">
    <property type="term" value="F:catalytic activity"/>
    <property type="evidence" value="ECO:0007669"/>
    <property type="project" value="InterPro"/>
</dbReference>
<dbReference type="GO" id="GO:0046872">
    <property type="term" value="F:metal ion binding"/>
    <property type="evidence" value="ECO:0007669"/>
    <property type="project" value="UniProtKB-KW"/>
</dbReference>
<dbReference type="AlphaFoldDB" id="A0A2M6WA54"/>
<dbReference type="InterPro" id="IPR050377">
    <property type="entry name" value="Radical_SAM_PqqE_MftC-like"/>
</dbReference>
<evidence type="ECO:0000256" key="1">
    <source>
        <dbReference type="ARBA" id="ARBA00022691"/>
    </source>
</evidence>
<evidence type="ECO:0000313" key="6">
    <source>
        <dbReference type="EMBL" id="PIT89621.1"/>
    </source>
</evidence>
<dbReference type="PROSITE" id="PS51918">
    <property type="entry name" value="RADICAL_SAM"/>
    <property type="match status" value="1"/>
</dbReference>
<keyword evidence="4" id="KW-0411">Iron-sulfur</keyword>
<dbReference type="Gene3D" id="3.20.20.70">
    <property type="entry name" value="Aldolase class I"/>
    <property type="match status" value="1"/>
</dbReference>
<sequence length="376" mass="43208">MSLIQSYNLLKLSLKYYSITKAKIKHWCQKKFNFKLKFPNLVRFFLFYGCNLRCFMCGQWGTTGVSKTEEAKNFLPLPQLKILLDEIALHKSEIYIWGGEPTLYPNFAEFISYLKSKKLTCTINTNGVLLEKYADEILKNKIDSLDISLIGPESVHDKTVGVPGTFKQVIAGLDLIKSKSLICNYKPLIKAIITINNKNIHDIEKLLEAIEKNTAIDMSIVQLGWFTTKEIGEIYEKRMANDFGIAAKSWSGFLNQSNQKFAEEVQSLVKRIRNVKNYKKPILFFPNIKTKDVTAYYLDHSNNCGYTKCGALNKEIDIRHNGEVVICADFPDYVIGNLNQETIQQIWRGEKLKKFRENINNKGLFSICNRCCGLFR</sequence>
<dbReference type="InterPro" id="IPR007197">
    <property type="entry name" value="rSAM"/>
</dbReference>
<accession>A0A2M6WA54</accession>
<dbReference type="Pfam" id="PF13186">
    <property type="entry name" value="SPASM"/>
    <property type="match status" value="1"/>
</dbReference>
<dbReference type="EMBL" id="PFBP01000047">
    <property type="protein sequence ID" value="PIT89621.1"/>
    <property type="molecule type" value="Genomic_DNA"/>
</dbReference>
<keyword evidence="2" id="KW-0479">Metal-binding</keyword>
<evidence type="ECO:0000259" key="5">
    <source>
        <dbReference type="PROSITE" id="PS51918"/>
    </source>
</evidence>
<organism evidence="6 7">
    <name type="scientific">Candidatus Kuenenbacteria bacterium CG10_big_fil_rev_8_21_14_0_10_36_11</name>
    <dbReference type="NCBI Taxonomy" id="1974618"/>
    <lineage>
        <taxon>Bacteria</taxon>
        <taxon>Candidatus Kueneniibacteriota</taxon>
    </lineage>
</organism>
<dbReference type="SFLD" id="SFLDS00029">
    <property type="entry name" value="Radical_SAM"/>
    <property type="match status" value="1"/>
</dbReference>
<dbReference type="PANTHER" id="PTHR11228">
    <property type="entry name" value="RADICAL SAM DOMAIN PROTEIN"/>
    <property type="match status" value="1"/>
</dbReference>
<proteinExistence type="predicted"/>
<dbReference type="SFLD" id="SFLDG01067">
    <property type="entry name" value="SPASM/twitch_domain_containing"/>
    <property type="match status" value="1"/>
</dbReference>
<name>A0A2M6WA54_9BACT</name>
<dbReference type="PANTHER" id="PTHR11228:SF7">
    <property type="entry name" value="PQQA PEPTIDE CYCLASE"/>
    <property type="match status" value="1"/>
</dbReference>
<dbReference type="CDD" id="cd21109">
    <property type="entry name" value="SPASM"/>
    <property type="match status" value="1"/>
</dbReference>
<keyword evidence="1" id="KW-0949">S-adenosyl-L-methionine</keyword>
<comment type="caution">
    <text evidence="6">The sequence shown here is derived from an EMBL/GenBank/DDBJ whole genome shotgun (WGS) entry which is preliminary data.</text>
</comment>
<dbReference type="InterPro" id="IPR058240">
    <property type="entry name" value="rSAM_sf"/>
</dbReference>
<dbReference type="Proteomes" id="UP000231464">
    <property type="component" value="Unassembled WGS sequence"/>
</dbReference>
<evidence type="ECO:0000313" key="7">
    <source>
        <dbReference type="Proteomes" id="UP000231464"/>
    </source>
</evidence>
<protein>
    <recommendedName>
        <fullName evidence="5">Radical SAM core domain-containing protein</fullName>
    </recommendedName>
</protein>
<evidence type="ECO:0000256" key="3">
    <source>
        <dbReference type="ARBA" id="ARBA00023004"/>
    </source>
</evidence>
<evidence type="ECO:0000256" key="2">
    <source>
        <dbReference type="ARBA" id="ARBA00022723"/>
    </source>
</evidence>
<dbReference type="Pfam" id="PF04055">
    <property type="entry name" value="Radical_SAM"/>
    <property type="match status" value="1"/>
</dbReference>
<dbReference type="CDD" id="cd01335">
    <property type="entry name" value="Radical_SAM"/>
    <property type="match status" value="1"/>
</dbReference>
<feature type="domain" description="Radical SAM core" evidence="5">
    <location>
        <begin position="34"/>
        <end position="257"/>
    </location>
</feature>
<dbReference type="InterPro" id="IPR023885">
    <property type="entry name" value="4Fe4S-binding_SPASM_dom"/>
</dbReference>
<evidence type="ECO:0000256" key="4">
    <source>
        <dbReference type="ARBA" id="ARBA00023014"/>
    </source>
</evidence>
<gene>
    <name evidence="6" type="ORF">COU23_02935</name>
</gene>
<reference evidence="7" key="1">
    <citation type="submission" date="2017-09" db="EMBL/GenBank/DDBJ databases">
        <title>Depth-based differentiation of microbial function through sediment-hosted aquifers and enrichment of novel symbionts in the deep terrestrial subsurface.</title>
        <authorList>
            <person name="Probst A.J."/>
            <person name="Ladd B."/>
            <person name="Jarett J.K."/>
            <person name="Geller-Mcgrath D.E."/>
            <person name="Sieber C.M.K."/>
            <person name="Emerson J.B."/>
            <person name="Anantharaman K."/>
            <person name="Thomas B.C."/>
            <person name="Malmstrom R."/>
            <person name="Stieglmeier M."/>
            <person name="Klingl A."/>
            <person name="Woyke T."/>
            <person name="Ryan C.M."/>
            <person name="Banfield J.F."/>
        </authorList>
    </citation>
    <scope>NUCLEOTIDE SEQUENCE [LARGE SCALE GENOMIC DNA]</scope>
</reference>